<organism evidence="2 3">
    <name type="scientific">Eumeta variegata</name>
    <name type="common">Bagworm moth</name>
    <name type="synonym">Eumeta japonica</name>
    <dbReference type="NCBI Taxonomy" id="151549"/>
    <lineage>
        <taxon>Eukaryota</taxon>
        <taxon>Metazoa</taxon>
        <taxon>Ecdysozoa</taxon>
        <taxon>Arthropoda</taxon>
        <taxon>Hexapoda</taxon>
        <taxon>Insecta</taxon>
        <taxon>Pterygota</taxon>
        <taxon>Neoptera</taxon>
        <taxon>Endopterygota</taxon>
        <taxon>Lepidoptera</taxon>
        <taxon>Glossata</taxon>
        <taxon>Ditrysia</taxon>
        <taxon>Tineoidea</taxon>
        <taxon>Psychidae</taxon>
        <taxon>Oiketicinae</taxon>
        <taxon>Eumeta</taxon>
    </lineage>
</organism>
<proteinExistence type="predicted"/>
<keyword evidence="3" id="KW-1185">Reference proteome</keyword>
<evidence type="ECO:0000313" key="2">
    <source>
        <dbReference type="EMBL" id="GBP87894.1"/>
    </source>
</evidence>
<dbReference type="EMBL" id="BGZK01001893">
    <property type="protein sequence ID" value="GBP87894.1"/>
    <property type="molecule type" value="Genomic_DNA"/>
</dbReference>
<evidence type="ECO:0000256" key="1">
    <source>
        <dbReference type="SAM" id="MobiDB-lite"/>
    </source>
</evidence>
<accession>A0A4C1ZLE1</accession>
<dbReference type="Proteomes" id="UP000299102">
    <property type="component" value="Unassembled WGS sequence"/>
</dbReference>
<dbReference type="AlphaFoldDB" id="A0A4C1ZLE1"/>
<gene>
    <name evidence="2" type="ORF">EVAR_66373_1</name>
</gene>
<name>A0A4C1ZLE1_EUMVA</name>
<sequence length="85" mass="9583">MRDYSRRGHKRAEGCVTAVTGPVSYDVDGDVDAQKIEIKTRYTELLQTELKEVLRRESKTLRSASPSPPTEGASQRAYNRELKNA</sequence>
<comment type="caution">
    <text evidence="2">The sequence shown here is derived from an EMBL/GenBank/DDBJ whole genome shotgun (WGS) entry which is preliminary data.</text>
</comment>
<evidence type="ECO:0000313" key="3">
    <source>
        <dbReference type="Proteomes" id="UP000299102"/>
    </source>
</evidence>
<feature type="region of interest" description="Disordered" evidence="1">
    <location>
        <begin position="57"/>
        <end position="85"/>
    </location>
</feature>
<protein>
    <submittedName>
        <fullName evidence="2">Uncharacterized protein</fullName>
    </submittedName>
</protein>
<reference evidence="2 3" key="1">
    <citation type="journal article" date="2019" name="Commun. Biol.">
        <title>The bagworm genome reveals a unique fibroin gene that provides high tensile strength.</title>
        <authorList>
            <person name="Kono N."/>
            <person name="Nakamura H."/>
            <person name="Ohtoshi R."/>
            <person name="Tomita M."/>
            <person name="Numata K."/>
            <person name="Arakawa K."/>
        </authorList>
    </citation>
    <scope>NUCLEOTIDE SEQUENCE [LARGE SCALE GENOMIC DNA]</scope>
</reference>